<reference evidence="2 3" key="1">
    <citation type="journal article" date="2013" name="Biodegradation">
        <title>Quantitative proteomic analysis of ibuprofen-degrading Patulibacter sp. strain I11.</title>
        <authorList>
            <person name="Almeida B."/>
            <person name="Kjeldal H."/>
            <person name="Lolas I."/>
            <person name="Knudsen A.D."/>
            <person name="Carvalho G."/>
            <person name="Nielsen K.L."/>
            <person name="Barreto Crespo M.T."/>
            <person name="Stensballe A."/>
            <person name="Nielsen J.L."/>
        </authorList>
    </citation>
    <scope>NUCLEOTIDE SEQUENCE [LARGE SCALE GENOMIC DNA]</scope>
    <source>
        <strain evidence="2 3">I11</strain>
    </source>
</reference>
<dbReference type="RefSeq" id="WP_007579530.1">
    <property type="nucleotide sequence ID" value="NZ_AGUD01000332.1"/>
</dbReference>
<keyword evidence="3" id="KW-1185">Reference proteome</keyword>
<evidence type="ECO:0000313" key="2">
    <source>
        <dbReference type="EMBL" id="EHN08762.1"/>
    </source>
</evidence>
<proteinExistence type="predicted"/>
<dbReference type="Proteomes" id="UP000005143">
    <property type="component" value="Unassembled WGS sequence"/>
</dbReference>
<evidence type="ECO:0000256" key="1">
    <source>
        <dbReference type="SAM" id="MobiDB-lite"/>
    </source>
</evidence>
<organism evidence="2 3">
    <name type="scientific">Patulibacter medicamentivorans</name>
    <dbReference type="NCBI Taxonomy" id="1097667"/>
    <lineage>
        <taxon>Bacteria</taxon>
        <taxon>Bacillati</taxon>
        <taxon>Actinomycetota</taxon>
        <taxon>Thermoleophilia</taxon>
        <taxon>Solirubrobacterales</taxon>
        <taxon>Patulibacteraceae</taxon>
        <taxon>Patulibacter</taxon>
    </lineage>
</organism>
<comment type="caution">
    <text evidence="2">The sequence shown here is derived from an EMBL/GenBank/DDBJ whole genome shotgun (WGS) entry which is preliminary data.</text>
</comment>
<evidence type="ECO:0000313" key="3">
    <source>
        <dbReference type="Proteomes" id="UP000005143"/>
    </source>
</evidence>
<accession>H0EC35</accession>
<protein>
    <submittedName>
        <fullName evidence="2">Uncharacterized protein</fullName>
    </submittedName>
</protein>
<feature type="region of interest" description="Disordered" evidence="1">
    <location>
        <begin position="82"/>
        <end position="139"/>
    </location>
</feature>
<dbReference type="OrthoDB" id="5245051at2"/>
<dbReference type="EMBL" id="AGUD01000332">
    <property type="protein sequence ID" value="EHN08762.1"/>
    <property type="molecule type" value="Genomic_DNA"/>
</dbReference>
<gene>
    <name evidence="2" type="ORF">PAI11_44220</name>
</gene>
<name>H0EC35_9ACTN</name>
<dbReference type="AlphaFoldDB" id="H0EC35"/>
<sequence>MPPNPLKPIQDAVERVLHETGAADFGRSVSSIDDLTAEVQHVYKRVDDIEQRMEQIVPLLERLVVVAEELEREISPISSLVSKIPGSGARRRRRREQAARAAAAALGQGQERPSAVASGSIAAGPPPGTTGATGIRPPR</sequence>
<feature type="compositionally biased region" description="Low complexity" evidence="1">
    <location>
        <begin position="99"/>
        <end position="139"/>
    </location>
</feature>